<protein>
    <submittedName>
        <fullName evidence="12">Zinc transporter 2/cobalt-zinc-cadmium efflux system protein</fullName>
    </submittedName>
</protein>
<keyword evidence="2" id="KW-0813">Transport</keyword>
<dbReference type="AlphaFoldDB" id="A0A4R3LCN4"/>
<evidence type="ECO:0000256" key="1">
    <source>
        <dbReference type="ARBA" id="ARBA00004141"/>
    </source>
</evidence>
<proteinExistence type="predicted"/>
<dbReference type="InterPro" id="IPR027469">
    <property type="entry name" value="Cation_efflux_TMD_sf"/>
</dbReference>
<evidence type="ECO:0000256" key="6">
    <source>
        <dbReference type="ARBA" id="ARBA00023065"/>
    </source>
</evidence>
<dbReference type="Pfam" id="PF01545">
    <property type="entry name" value="Cation_efflux"/>
    <property type="match status" value="1"/>
</dbReference>
<dbReference type="SUPFAM" id="SSF160240">
    <property type="entry name" value="Cation efflux protein cytoplasmic domain-like"/>
    <property type="match status" value="1"/>
</dbReference>
<dbReference type="Proteomes" id="UP000294599">
    <property type="component" value="Unassembled WGS sequence"/>
</dbReference>
<dbReference type="InterPro" id="IPR036837">
    <property type="entry name" value="Cation_efflux_CTD_sf"/>
</dbReference>
<evidence type="ECO:0000256" key="8">
    <source>
        <dbReference type="SAM" id="MobiDB-lite"/>
    </source>
</evidence>
<dbReference type="GO" id="GO:0006882">
    <property type="term" value="P:intracellular zinc ion homeostasis"/>
    <property type="evidence" value="ECO:0007669"/>
    <property type="project" value="InterPro"/>
</dbReference>
<comment type="caution">
    <text evidence="12">The sequence shown here is derived from an EMBL/GenBank/DDBJ whole genome shotgun (WGS) entry which is preliminary data.</text>
</comment>
<feature type="transmembrane region" description="Helical" evidence="9">
    <location>
        <begin position="142"/>
        <end position="162"/>
    </location>
</feature>
<feature type="domain" description="Cation efflux protein cytoplasmic" evidence="11">
    <location>
        <begin position="316"/>
        <end position="379"/>
    </location>
</feature>
<evidence type="ECO:0000256" key="7">
    <source>
        <dbReference type="ARBA" id="ARBA00023136"/>
    </source>
</evidence>
<evidence type="ECO:0000313" key="12">
    <source>
        <dbReference type="EMBL" id="TCS97582.1"/>
    </source>
</evidence>
<evidence type="ECO:0000259" key="11">
    <source>
        <dbReference type="Pfam" id="PF16916"/>
    </source>
</evidence>
<keyword evidence="3 9" id="KW-0812">Transmembrane</keyword>
<evidence type="ECO:0000259" key="10">
    <source>
        <dbReference type="Pfam" id="PF01545"/>
    </source>
</evidence>
<reference evidence="12 13" key="1">
    <citation type="submission" date="2019-03" db="EMBL/GenBank/DDBJ databases">
        <title>Genomic Encyclopedia of Type Strains, Phase IV (KMG-IV): sequencing the most valuable type-strain genomes for metagenomic binning, comparative biology and taxonomic classification.</title>
        <authorList>
            <person name="Goeker M."/>
        </authorList>
    </citation>
    <scope>NUCLEOTIDE SEQUENCE [LARGE SCALE GENOMIC DNA]</scope>
    <source>
        <strain evidence="12 13">DSM 21944</strain>
    </source>
</reference>
<dbReference type="Gene3D" id="1.20.1510.10">
    <property type="entry name" value="Cation efflux protein transmembrane domain"/>
    <property type="match status" value="1"/>
</dbReference>
<dbReference type="GO" id="GO:0005385">
    <property type="term" value="F:zinc ion transmembrane transporter activity"/>
    <property type="evidence" value="ECO:0007669"/>
    <property type="project" value="InterPro"/>
</dbReference>
<feature type="region of interest" description="Disordered" evidence="8">
    <location>
        <begin position="191"/>
        <end position="210"/>
    </location>
</feature>
<keyword evidence="13" id="KW-1185">Reference proteome</keyword>
<feature type="region of interest" description="Disordered" evidence="8">
    <location>
        <begin position="1"/>
        <end position="25"/>
    </location>
</feature>
<organism evidence="12 13">
    <name type="scientific">Pseudofulvimonas gallinarii</name>
    <dbReference type="NCBI Taxonomy" id="634155"/>
    <lineage>
        <taxon>Bacteria</taxon>
        <taxon>Pseudomonadati</taxon>
        <taxon>Pseudomonadota</taxon>
        <taxon>Gammaproteobacteria</taxon>
        <taxon>Lysobacterales</taxon>
        <taxon>Rhodanobacteraceae</taxon>
        <taxon>Pseudofulvimonas</taxon>
    </lineage>
</organism>
<feature type="domain" description="Cation efflux protein transmembrane" evidence="10">
    <location>
        <begin position="44"/>
        <end position="301"/>
    </location>
</feature>
<evidence type="ECO:0000256" key="9">
    <source>
        <dbReference type="SAM" id="Phobius"/>
    </source>
</evidence>
<evidence type="ECO:0000256" key="5">
    <source>
        <dbReference type="ARBA" id="ARBA00022989"/>
    </source>
</evidence>
<dbReference type="GO" id="GO:0016020">
    <property type="term" value="C:membrane"/>
    <property type="evidence" value="ECO:0007669"/>
    <property type="project" value="UniProtKB-SubCell"/>
</dbReference>
<dbReference type="Pfam" id="PF16916">
    <property type="entry name" value="ZT_dimer"/>
    <property type="match status" value="1"/>
</dbReference>
<dbReference type="RefSeq" id="WP_210771994.1">
    <property type="nucleotide sequence ID" value="NZ_JBHMFH010000001.1"/>
</dbReference>
<dbReference type="PANTHER" id="PTHR45755:SF4">
    <property type="entry name" value="ZINC TRANSPORTER 7"/>
    <property type="match status" value="1"/>
</dbReference>
<dbReference type="NCBIfam" id="TIGR01297">
    <property type="entry name" value="CDF"/>
    <property type="match status" value="1"/>
</dbReference>
<evidence type="ECO:0000256" key="3">
    <source>
        <dbReference type="ARBA" id="ARBA00022692"/>
    </source>
</evidence>
<keyword evidence="4" id="KW-0862">Zinc</keyword>
<dbReference type="InterPro" id="IPR045316">
    <property type="entry name" value="Msc2-like"/>
</dbReference>
<evidence type="ECO:0000256" key="2">
    <source>
        <dbReference type="ARBA" id="ARBA00022448"/>
    </source>
</evidence>
<keyword evidence="7 9" id="KW-0472">Membrane</keyword>
<gene>
    <name evidence="12" type="ORF">EDC25_11264</name>
</gene>
<dbReference type="InterPro" id="IPR027470">
    <property type="entry name" value="Cation_efflux_CTD"/>
</dbReference>
<dbReference type="PANTHER" id="PTHR45755">
    <property type="match status" value="1"/>
</dbReference>
<evidence type="ECO:0000256" key="4">
    <source>
        <dbReference type="ARBA" id="ARBA00022906"/>
    </source>
</evidence>
<feature type="transmembrane region" description="Helical" evidence="9">
    <location>
        <begin position="70"/>
        <end position="91"/>
    </location>
</feature>
<dbReference type="SUPFAM" id="SSF161111">
    <property type="entry name" value="Cation efflux protein transmembrane domain-like"/>
    <property type="match status" value="1"/>
</dbReference>
<dbReference type="InterPro" id="IPR002524">
    <property type="entry name" value="Cation_efflux"/>
</dbReference>
<keyword evidence="5 9" id="KW-1133">Transmembrane helix</keyword>
<accession>A0A4R3LCN4</accession>
<name>A0A4R3LCN4_9GAMM</name>
<feature type="transmembrane region" description="Helical" evidence="9">
    <location>
        <begin position="276"/>
        <end position="293"/>
    </location>
</feature>
<dbReference type="InterPro" id="IPR058533">
    <property type="entry name" value="Cation_efflux_TM"/>
</dbReference>
<feature type="transmembrane region" description="Helical" evidence="9">
    <location>
        <begin position="44"/>
        <end position="64"/>
    </location>
</feature>
<keyword evidence="6" id="KW-0406">Ion transport</keyword>
<feature type="compositionally biased region" description="Basic and acidic residues" evidence="8">
    <location>
        <begin position="7"/>
        <end position="16"/>
    </location>
</feature>
<feature type="transmembrane region" description="Helical" evidence="9">
    <location>
        <begin position="252"/>
        <end position="270"/>
    </location>
</feature>
<comment type="subcellular location">
    <subcellularLocation>
        <location evidence="1">Membrane</location>
        <topology evidence="1">Multi-pass membrane protein</topology>
    </subcellularLocation>
</comment>
<evidence type="ECO:0000313" key="13">
    <source>
        <dbReference type="Proteomes" id="UP000294599"/>
    </source>
</evidence>
<feature type="transmembrane region" description="Helical" evidence="9">
    <location>
        <begin position="111"/>
        <end position="130"/>
    </location>
</feature>
<sequence>MTQGMDMTRDDRHENDQYGSHGDAGGRIVARGVEERPVRRESRLLLAALVTTGTMLAEAVGGVVSGSLALLADAGHMLVDASALALAWIGARIARRPADARRSYGYGRVEVLAGFVNALTMFLLAGWILWEAIERIRAPGPILDGVMLVVAVSGLLANLLVLKVLGGVHGHAHAGGHTHLHAHAHGDRAHLHVHDGGRARGHGPAPAGGPVREGGHAIAGANRRAHAHGVTHARGDADVNLQGARLHVIGDLLGSLAAVAAALIVRWTGWTIADPILSALVALLIIASATSLLKRCAHILLEGTPEGLDLDEMATSLAASHASIRGVHHIHVWSLASGERMATLHVDLANPAEGQPAANAVRAMLLDRYGVGHATIQLDSGDDCPDTGCRHA</sequence>
<dbReference type="EMBL" id="SMAF01000012">
    <property type="protein sequence ID" value="TCS97582.1"/>
    <property type="molecule type" value="Genomic_DNA"/>
</dbReference>
<keyword evidence="4" id="KW-0864">Zinc transport</keyword>